<reference evidence="3 4" key="1">
    <citation type="journal article" date="2020" name="Cell">
        <title>Large-Scale Comparative Analyses of Tick Genomes Elucidate Their Genetic Diversity and Vector Capacities.</title>
        <authorList>
            <consortium name="Tick Genome and Microbiome Consortium (TIGMIC)"/>
            <person name="Jia N."/>
            <person name="Wang J."/>
            <person name="Shi W."/>
            <person name="Du L."/>
            <person name="Sun Y."/>
            <person name="Zhan W."/>
            <person name="Jiang J.F."/>
            <person name="Wang Q."/>
            <person name="Zhang B."/>
            <person name="Ji P."/>
            <person name="Bell-Sakyi L."/>
            <person name="Cui X.M."/>
            <person name="Yuan T.T."/>
            <person name="Jiang B.G."/>
            <person name="Yang W.F."/>
            <person name="Lam T.T."/>
            <person name="Chang Q.C."/>
            <person name="Ding S.J."/>
            <person name="Wang X.J."/>
            <person name="Zhu J.G."/>
            <person name="Ruan X.D."/>
            <person name="Zhao L."/>
            <person name="Wei J.T."/>
            <person name="Ye R.Z."/>
            <person name="Que T.C."/>
            <person name="Du C.H."/>
            <person name="Zhou Y.H."/>
            <person name="Cheng J.X."/>
            <person name="Dai P.F."/>
            <person name="Guo W.B."/>
            <person name="Han X.H."/>
            <person name="Huang E.J."/>
            <person name="Li L.F."/>
            <person name="Wei W."/>
            <person name="Gao Y.C."/>
            <person name="Liu J.Z."/>
            <person name="Shao H.Z."/>
            <person name="Wang X."/>
            <person name="Wang C.C."/>
            <person name="Yang T.C."/>
            <person name="Huo Q.B."/>
            <person name="Li W."/>
            <person name="Chen H.Y."/>
            <person name="Chen S.E."/>
            <person name="Zhou L.G."/>
            <person name="Ni X.B."/>
            <person name="Tian J.H."/>
            <person name="Sheng Y."/>
            <person name="Liu T."/>
            <person name="Pan Y.S."/>
            <person name="Xia L.Y."/>
            <person name="Li J."/>
            <person name="Zhao F."/>
            <person name="Cao W.C."/>
        </authorList>
    </citation>
    <scope>NUCLEOTIDE SEQUENCE [LARGE SCALE GENOMIC DNA]</scope>
    <source>
        <strain evidence="3">HaeL-2018</strain>
    </source>
</reference>
<proteinExistence type="predicted"/>
<feature type="region of interest" description="Disordered" evidence="2">
    <location>
        <begin position="174"/>
        <end position="194"/>
    </location>
</feature>
<dbReference type="SUPFAM" id="SSF52047">
    <property type="entry name" value="RNI-like"/>
    <property type="match status" value="2"/>
</dbReference>
<dbReference type="EMBL" id="JABSTR010000010">
    <property type="protein sequence ID" value="KAH9380547.1"/>
    <property type="molecule type" value="Genomic_DNA"/>
</dbReference>
<name>A0A9J6GZR8_HAELO</name>
<dbReference type="VEuPathDB" id="VectorBase:HLOH_053140"/>
<dbReference type="PANTHER" id="PTHR24111:SF0">
    <property type="entry name" value="LEUCINE-RICH REPEAT-CONTAINING PROTEIN"/>
    <property type="match status" value="1"/>
</dbReference>
<organism evidence="3 4">
    <name type="scientific">Haemaphysalis longicornis</name>
    <name type="common">Bush tick</name>
    <dbReference type="NCBI Taxonomy" id="44386"/>
    <lineage>
        <taxon>Eukaryota</taxon>
        <taxon>Metazoa</taxon>
        <taxon>Ecdysozoa</taxon>
        <taxon>Arthropoda</taxon>
        <taxon>Chelicerata</taxon>
        <taxon>Arachnida</taxon>
        <taxon>Acari</taxon>
        <taxon>Parasitiformes</taxon>
        <taxon>Ixodida</taxon>
        <taxon>Ixodoidea</taxon>
        <taxon>Ixodidae</taxon>
        <taxon>Haemaphysalinae</taxon>
        <taxon>Haemaphysalis</taxon>
    </lineage>
</organism>
<protein>
    <submittedName>
        <fullName evidence="3">Uncharacterized protein</fullName>
    </submittedName>
</protein>
<dbReference type="Gene3D" id="3.80.10.10">
    <property type="entry name" value="Ribonuclease Inhibitor"/>
    <property type="match status" value="2"/>
</dbReference>
<evidence type="ECO:0000256" key="1">
    <source>
        <dbReference type="ARBA" id="ARBA00022737"/>
    </source>
</evidence>
<evidence type="ECO:0000313" key="3">
    <source>
        <dbReference type="EMBL" id="KAH9380547.1"/>
    </source>
</evidence>
<evidence type="ECO:0000313" key="4">
    <source>
        <dbReference type="Proteomes" id="UP000821853"/>
    </source>
</evidence>
<dbReference type="Proteomes" id="UP000821853">
    <property type="component" value="Chromosome 8"/>
</dbReference>
<accession>A0A9J6GZR8</accession>
<keyword evidence="1" id="KW-0677">Repeat</keyword>
<dbReference type="InterPro" id="IPR052201">
    <property type="entry name" value="LRR-containing_regulator"/>
</dbReference>
<sequence>MEEVSALVARCDSCDFSGFHIAEYPTHELYQTAAQQLVSRYPHLIDRLDGRNGLNSSHLVVYGETEEAMMRHSEWLEENVGTTEDEAKRQRLLATANRRHKQLQTMTLQEALTTFPFLCVESTLLMEFEVVFQRQIADKMEAGFASLSDIVLKYGTEREVALFIEAAEGGARRSAYAPTDKKEQRTQAGARTGQGHKWNEGIYSHKANREIKMDERRWKEKWPHLDLLRDCTDSMDSCWLCDELQEWNAALKAFQIDIQEPLPGKLALAIIPEGPPVHQDDPDDTAYLWIWLLRKHRCIETLKLHGSSFRNNVAVPDLVAGFASNLRHIAIEDGEFAYWSSVLDAIGPINNLRSFTLTGYGVLDALLVKLAELLSANANSLREVHVDWLSNAYGLSNDSRSSDIVMSGISSCKNLASLAFRAELGSPGSESLAMLLRSSRTLKEFWLDRDPAIEEAFCDFMRTNTTLTELHYSCRYARCISDVLRSVENDNTLELLAIDCGKYEVRSRLVVGQGLRSLLSNNRRLRTLKIKKARICGKFGELLAEGLSENETLECLDASKCGVLFEAVQPLCHALTINKTCSVKLGTAMASPLEREALARTLSEGKLYGRVQLRWTDFDAAGLRAALQQPTARSIDLVLSTKHLSCASFASLCQALSSSRLVYSLAVYLSRDATPEHLDSLCDVLKKAQSLARVTLIEDGDKMQGFAVRAAHGLRSNTSVTHLKIVCNGLTAQDAELLRSLMAESQRLNVVELKVEAYVWWCHPSVRAGKPDAQTMDILSQGMTENRFITSFDLRTVDQGGSLIRADQITIRDALTRNNVRLNRAARFVLGRNMGKLFAEAFELFEAQPSLVARVKEASGMSGRDAEAAVRSAKHFISDNYVFITQVVRDKLECLPGEGTQIDQLNPACWRRILDYLKVADVIVP</sequence>
<dbReference type="InterPro" id="IPR032675">
    <property type="entry name" value="LRR_dom_sf"/>
</dbReference>
<evidence type="ECO:0000256" key="2">
    <source>
        <dbReference type="SAM" id="MobiDB-lite"/>
    </source>
</evidence>
<dbReference type="PANTHER" id="PTHR24111">
    <property type="entry name" value="LEUCINE-RICH REPEAT-CONTAINING PROTEIN 34"/>
    <property type="match status" value="1"/>
</dbReference>
<gene>
    <name evidence="3" type="ORF">HPB48_008702</name>
</gene>
<dbReference type="OrthoDB" id="8436363at2759"/>
<comment type="caution">
    <text evidence="3">The sequence shown here is derived from an EMBL/GenBank/DDBJ whole genome shotgun (WGS) entry which is preliminary data.</text>
</comment>
<keyword evidence="4" id="KW-1185">Reference proteome</keyword>
<dbReference type="AlphaFoldDB" id="A0A9J6GZR8"/>